<dbReference type="SUPFAM" id="SSF47323">
    <property type="entry name" value="Anticodon-binding domain of a subclass of class I aminoacyl-tRNA synthetases"/>
    <property type="match status" value="1"/>
</dbReference>
<dbReference type="PRINTS" id="PR00985">
    <property type="entry name" value="TRNASYNTHLEU"/>
</dbReference>
<evidence type="ECO:0000256" key="5">
    <source>
        <dbReference type="ARBA" id="ARBA00022741"/>
    </source>
</evidence>
<comment type="catalytic activity">
    <reaction evidence="10">
        <text>tRNA(Leu) + L-leucine + ATP = L-leucyl-tRNA(Leu) + AMP + diphosphate</text>
        <dbReference type="Rhea" id="RHEA:11688"/>
        <dbReference type="Rhea" id="RHEA-COMP:9613"/>
        <dbReference type="Rhea" id="RHEA-COMP:9622"/>
        <dbReference type="ChEBI" id="CHEBI:30616"/>
        <dbReference type="ChEBI" id="CHEBI:33019"/>
        <dbReference type="ChEBI" id="CHEBI:57427"/>
        <dbReference type="ChEBI" id="CHEBI:78442"/>
        <dbReference type="ChEBI" id="CHEBI:78494"/>
        <dbReference type="ChEBI" id="CHEBI:456215"/>
        <dbReference type="EC" id="6.1.1.4"/>
    </reaction>
</comment>
<dbReference type="EMBL" id="LCAO01000005">
    <property type="protein sequence ID" value="KKR92055.1"/>
    <property type="molecule type" value="Genomic_DNA"/>
</dbReference>
<dbReference type="PROSITE" id="PS00178">
    <property type="entry name" value="AA_TRNA_LIGASE_I"/>
    <property type="match status" value="1"/>
</dbReference>
<dbReference type="AlphaFoldDB" id="A0A0G0X5X5"/>
<feature type="region of interest" description="Disordered" evidence="12">
    <location>
        <begin position="1"/>
        <end position="27"/>
    </location>
</feature>
<dbReference type="SUPFAM" id="SSF50677">
    <property type="entry name" value="ValRS/IleRS/LeuRS editing domain"/>
    <property type="match status" value="1"/>
</dbReference>
<keyword evidence="3" id="KW-0963">Cytoplasm</keyword>
<dbReference type="SUPFAM" id="SSF52374">
    <property type="entry name" value="Nucleotidylyl transferase"/>
    <property type="match status" value="1"/>
</dbReference>
<dbReference type="Gene3D" id="1.10.730.10">
    <property type="entry name" value="Isoleucyl-tRNA Synthetase, Domain 1"/>
    <property type="match status" value="2"/>
</dbReference>
<dbReference type="Pfam" id="PF00133">
    <property type="entry name" value="tRNA-synt_1"/>
    <property type="match status" value="2"/>
</dbReference>
<dbReference type="InterPro" id="IPR014729">
    <property type="entry name" value="Rossmann-like_a/b/a_fold"/>
</dbReference>
<comment type="caution">
    <text evidence="15">The sequence shown here is derived from an EMBL/GenBank/DDBJ whole genome shotgun (WGS) entry which is preliminary data.</text>
</comment>
<dbReference type="GO" id="GO:0006429">
    <property type="term" value="P:leucyl-tRNA aminoacylation"/>
    <property type="evidence" value="ECO:0007669"/>
    <property type="project" value="InterPro"/>
</dbReference>
<evidence type="ECO:0000259" key="13">
    <source>
        <dbReference type="Pfam" id="PF00133"/>
    </source>
</evidence>
<protein>
    <recommendedName>
        <fullName evidence="2">leucine--tRNA ligase</fullName>
        <ecNumber evidence="2">6.1.1.4</ecNumber>
    </recommendedName>
    <alternativeName>
        <fullName evidence="9">Leucyl-tRNA synthetase</fullName>
    </alternativeName>
</protein>
<keyword evidence="8 11" id="KW-0030">Aminoacyl-tRNA synthetase</keyword>
<dbReference type="CDD" id="cd00812">
    <property type="entry name" value="LeuRS_core"/>
    <property type="match status" value="1"/>
</dbReference>
<dbReference type="EC" id="6.1.1.4" evidence="2"/>
<feature type="domain" description="Methionyl/Valyl/Leucyl/Isoleucyl-tRNA synthetase anticodon-binding" evidence="14">
    <location>
        <begin position="635"/>
        <end position="719"/>
    </location>
</feature>
<feature type="domain" description="Aminoacyl-tRNA synthetase class Ia" evidence="13">
    <location>
        <begin position="40"/>
        <end position="260"/>
    </location>
</feature>
<keyword evidence="5 11" id="KW-0547">Nucleotide-binding</keyword>
<evidence type="ECO:0000256" key="9">
    <source>
        <dbReference type="ARBA" id="ARBA00030520"/>
    </source>
</evidence>
<dbReference type="GO" id="GO:0002161">
    <property type="term" value="F:aminoacyl-tRNA deacylase activity"/>
    <property type="evidence" value="ECO:0007669"/>
    <property type="project" value="InterPro"/>
</dbReference>
<gene>
    <name evidence="15" type="ORF">UU42_C0005G0018</name>
</gene>
<proteinExistence type="inferred from homology"/>
<sequence length="783" mass="89955">MAKELPNVPQDEGYKGQSGIPNEEDRLDLRRFPHTAIEQKWMHRWVDDQLYKAHDDSEKPRYFVLDMYPYPSGAGLHVGHVEGYTATDIVSRYKRMNGFEVLHPMGWDAFGLPTENYAIKTGKDPHQVTADNADVFRGQCIRTGFSIDWGREIDTSSPEYYKWTQFIFLKLFEQGLAYKAESPVNWCTGCQTVIANEQVIESHCERCDSEVESRKIEQWFFRITDYADRLIEDLEGLDWPESTKERQRDWIGRTEGVEISVELANTDERLTVFTTEPESLEGAERIVLAPEHPSISTIVTGGHREEVDSYILSIPPQQELQRKKQKKKTSVFMGNYAINPLTGKRLEVWVADYVFMDEYGGVRVEQAANTKGTGTVYPDRETVLQQLGELATPVVRYKLRDWIISRERYWGAPIPIIHCGECGDQPAPLDQLPVKLPHMEDFRPTGVPPLAKSEEFLHTTCPHCGGTARREAKTLDTFVDSAWYYLRFADPHNIDSLGDRELVNKWLPVNYYMGGADHATGHLLYARFITKVLHDLGYLDFDEPFTKLIHQGMILGEDGRKMSKRWQNVVNPLDVSDEYGSDALRIYEMFLGPLEQSKVWDTKAITGARRFVDRVWRLQGIVQEGESRPEEVQAINILIENVTNAVETNRLNIAVSEFMKFLNTVERSGRLGRQSYETLLILLAPLAPFITEELWERLGNKYSIHQQMWPSLVPQERPADSITLSIMINNKFIGTIIQEEGSELIDEEIYALLLEDPKFQGKLDQVTVKKIVHRRGKVFNILI</sequence>
<evidence type="ECO:0000256" key="8">
    <source>
        <dbReference type="ARBA" id="ARBA00023146"/>
    </source>
</evidence>
<dbReference type="InterPro" id="IPR009080">
    <property type="entry name" value="tRNAsynth_Ia_anticodon-bd"/>
</dbReference>
<dbReference type="GO" id="GO:0004823">
    <property type="term" value="F:leucine-tRNA ligase activity"/>
    <property type="evidence" value="ECO:0007669"/>
    <property type="project" value="UniProtKB-EC"/>
</dbReference>
<evidence type="ECO:0000313" key="15">
    <source>
        <dbReference type="EMBL" id="KKR92055.1"/>
    </source>
</evidence>
<evidence type="ECO:0000256" key="10">
    <source>
        <dbReference type="ARBA" id="ARBA00047469"/>
    </source>
</evidence>
<evidence type="ECO:0000256" key="11">
    <source>
        <dbReference type="RuleBase" id="RU363035"/>
    </source>
</evidence>
<evidence type="ECO:0000256" key="12">
    <source>
        <dbReference type="SAM" id="MobiDB-lite"/>
    </source>
</evidence>
<dbReference type="InterPro" id="IPR009008">
    <property type="entry name" value="Val/Leu/Ile-tRNA-synth_edit"/>
</dbReference>
<evidence type="ECO:0000256" key="1">
    <source>
        <dbReference type="ARBA" id="ARBA00005594"/>
    </source>
</evidence>
<accession>A0A0G0X5X5</accession>
<dbReference type="Pfam" id="PF08264">
    <property type="entry name" value="Anticodon_1"/>
    <property type="match status" value="1"/>
</dbReference>
<dbReference type="GO" id="GO:0005829">
    <property type="term" value="C:cytosol"/>
    <property type="evidence" value="ECO:0007669"/>
    <property type="project" value="TreeGrafter"/>
</dbReference>
<dbReference type="GO" id="GO:0005524">
    <property type="term" value="F:ATP binding"/>
    <property type="evidence" value="ECO:0007669"/>
    <property type="project" value="UniProtKB-KW"/>
</dbReference>
<evidence type="ECO:0000313" key="16">
    <source>
        <dbReference type="Proteomes" id="UP000034676"/>
    </source>
</evidence>
<dbReference type="PANTHER" id="PTHR43740:SF2">
    <property type="entry name" value="LEUCINE--TRNA LIGASE, MITOCHONDRIAL"/>
    <property type="match status" value="1"/>
</dbReference>
<evidence type="ECO:0000256" key="7">
    <source>
        <dbReference type="ARBA" id="ARBA00022917"/>
    </source>
</evidence>
<dbReference type="PANTHER" id="PTHR43740">
    <property type="entry name" value="LEUCYL-TRNA SYNTHETASE"/>
    <property type="match status" value="1"/>
</dbReference>
<evidence type="ECO:0000256" key="3">
    <source>
        <dbReference type="ARBA" id="ARBA00022490"/>
    </source>
</evidence>
<reference evidence="15 16" key="1">
    <citation type="journal article" date="2015" name="Nature">
        <title>rRNA introns, odd ribosomes, and small enigmatic genomes across a large radiation of phyla.</title>
        <authorList>
            <person name="Brown C.T."/>
            <person name="Hug L.A."/>
            <person name="Thomas B.C."/>
            <person name="Sharon I."/>
            <person name="Castelle C.J."/>
            <person name="Singh A."/>
            <person name="Wilkins M.J."/>
            <person name="Williams K.H."/>
            <person name="Banfield J.F."/>
        </authorList>
    </citation>
    <scope>NUCLEOTIDE SEQUENCE [LARGE SCALE GENOMIC DNA]</scope>
</reference>
<evidence type="ECO:0000256" key="2">
    <source>
        <dbReference type="ARBA" id="ARBA00013164"/>
    </source>
</evidence>
<keyword evidence="6 11" id="KW-0067">ATP-binding</keyword>
<keyword evidence="7 11" id="KW-0648">Protein biosynthesis</keyword>
<dbReference type="InterPro" id="IPR002300">
    <property type="entry name" value="aa-tRNA-synth_Ia"/>
</dbReference>
<evidence type="ECO:0000256" key="6">
    <source>
        <dbReference type="ARBA" id="ARBA00022840"/>
    </source>
</evidence>
<evidence type="ECO:0000256" key="4">
    <source>
        <dbReference type="ARBA" id="ARBA00022598"/>
    </source>
</evidence>
<dbReference type="Gene3D" id="3.40.50.620">
    <property type="entry name" value="HUPs"/>
    <property type="match status" value="2"/>
</dbReference>
<dbReference type="Proteomes" id="UP000034676">
    <property type="component" value="Unassembled WGS sequence"/>
</dbReference>
<dbReference type="InterPro" id="IPR013155">
    <property type="entry name" value="M/V/L/I-tRNA-synth_anticd-bd"/>
</dbReference>
<dbReference type="PATRIC" id="fig|1618555.3.peg.506"/>
<dbReference type="InterPro" id="IPR002302">
    <property type="entry name" value="Leu-tRNA-ligase"/>
</dbReference>
<name>A0A0G0X5X5_9BACT</name>
<feature type="domain" description="Aminoacyl-tRNA synthetase class Ia" evidence="13">
    <location>
        <begin position="399"/>
        <end position="587"/>
    </location>
</feature>
<keyword evidence="4 11" id="KW-0436">Ligase</keyword>
<comment type="similarity">
    <text evidence="1 11">Belongs to the class-I aminoacyl-tRNA synthetase family.</text>
</comment>
<evidence type="ECO:0000259" key="14">
    <source>
        <dbReference type="Pfam" id="PF08264"/>
    </source>
</evidence>
<organism evidence="15 16">
    <name type="scientific">Candidatus Woesebacteria bacterium GW2011_GWA1_41_13b</name>
    <dbReference type="NCBI Taxonomy" id="1618555"/>
    <lineage>
        <taxon>Bacteria</taxon>
        <taxon>Candidatus Woeseibacteriota</taxon>
    </lineage>
</organism>
<dbReference type="InterPro" id="IPR001412">
    <property type="entry name" value="aa-tRNA-synth_I_CS"/>
</dbReference>